<sequence length="175" mass="19896">MSNTKETSQAKGNCANDALSEGKLHYSMIFEYSTRSVKQCNWRILNKNQTNVRISLRKLTSVVGALNRRLAWLHGHAPRQRGTTQVTTRNFWCPHVDRAMIPHGENAGKGCNNGQRFDLHFRDNDGNGALNRHGNKKDAMQRTYNALRFTHDKWSTILLDTSPIKPCFLGSIPVF</sequence>
<protein>
    <submittedName>
        <fullName evidence="1">Uncharacterized protein</fullName>
    </submittedName>
</protein>
<evidence type="ECO:0000313" key="1">
    <source>
        <dbReference type="EMBL" id="PBK91232.1"/>
    </source>
</evidence>
<dbReference type="Proteomes" id="UP000217790">
    <property type="component" value="Unassembled WGS sequence"/>
</dbReference>
<name>A0A2H3DID1_ARMGA</name>
<evidence type="ECO:0000313" key="2">
    <source>
        <dbReference type="Proteomes" id="UP000217790"/>
    </source>
</evidence>
<reference evidence="2" key="1">
    <citation type="journal article" date="2017" name="Nat. Ecol. Evol.">
        <title>Genome expansion and lineage-specific genetic innovations in the forest pathogenic fungi Armillaria.</title>
        <authorList>
            <person name="Sipos G."/>
            <person name="Prasanna A.N."/>
            <person name="Walter M.C."/>
            <person name="O'Connor E."/>
            <person name="Balint B."/>
            <person name="Krizsan K."/>
            <person name="Kiss B."/>
            <person name="Hess J."/>
            <person name="Varga T."/>
            <person name="Slot J."/>
            <person name="Riley R."/>
            <person name="Boka B."/>
            <person name="Rigling D."/>
            <person name="Barry K."/>
            <person name="Lee J."/>
            <person name="Mihaltcheva S."/>
            <person name="LaButti K."/>
            <person name="Lipzen A."/>
            <person name="Waldron R."/>
            <person name="Moloney N.M."/>
            <person name="Sperisen C."/>
            <person name="Kredics L."/>
            <person name="Vagvoelgyi C."/>
            <person name="Patrignani A."/>
            <person name="Fitzpatrick D."/>
            <person name="Nagy I."/>
            <person name="Doyle S."/>
            <person name="Anderson J.B."/>
            <person name="Grigoriev I.V."/>
            <person name="Gueldener U."/>
            <person name="Muensterkoetter M."/>
            <person name="Nagy L.G."/>
        </authorList>
    </citation>
    <scope>NUCLEOTIDE SEQUENCE [LARGE SCALE GENOMIC DNA]</scope>
    <source>
        <strain evidence="2">Ar21-2</strain>
    </source>
</reference>
<keyword evidence="2" id="KW-1185">Reference proteome</keyword>
<accession>A0A2H3DID1</accession>
<organism evidence="1 2">
    <name type="scientific">Armillaria gallica</name>
    <name type="common">Bulbous honey fungus</name>
    <name type="synonym">Armillaria bulbosa</name>
    <dbReference type="NCBI Taxonomy" id="47427"/>
    <lineage>
        <taxon>Eukaryota</taxon>
        <taxon>Fungi</taxon>
        <taxon>Dikarya</taxon>
        <taxon>Basidiomycota</taxon>
        <taxon>Agaricomycotina</taxon>
        <taxon>Agaricomycetes</taxon>
        <taxon>Agaricomycetidae</taxon>
        <taxon>Agaricales</taxon>
        <taxon>Marasmiineae</taxon>
        <taxon>Physalacriaceae</taxon>
        <taxon>Armillaria</taxon>
    </lineage>
</organism>
<dbReference type="InParanoid" id="A0A2H3DID1"/>
<dbReference type="AlphaFoldDB" id="A0A2H3DID1"/>
<gene>
    <name evidence="1" type="ORF">ARMGADRAFT_1031906</name>
</gene>
<proteinExistence type="predicted"/>
<dbReference type="EMBL" id="KZ293662">
    <property type="protein sequence ID" value="PBK91232.1"/>
    <property type="molecule type" value="Genomic_DNA"/>
</dbReference>